<comment type="caution">
    <text evidence="8">The sequence shown here is derived from an EMBL/GenBank/DDBJ whole genome shotgun (WGS) entry which is preliminary data.</text>
</comment>
<feature type="transmembrane region" description="Helical" evidence="6">
    <location>
        <begin position="267"/>
        <end position="284"/>
    </location>
</feature>
<dbReference type="EMBL" id="VBOV01000225">
    <property type="protein sequence ID" value="TMQ56176.1"/>
    <property type="molecule type" value="Genomic_DNA"/>
</dbReference>
<feature type="transmembrane region" description="Helical" evidence="6">
    <location>
        <begin position="233"/>
        <end position="255"/>
    </location>
</feature>
<feature type="transmembrane region" description="Helical" evidence="6">
    <location>
        <begin position="24"/>
        <end position="44"/>
    </location>
</feature>
<evidence type="ECO:0000256" key="5">
    <source>
        <dbReference type="ARBA" id="ARBA00023136"/>
    </source>
</evidence>
<evidence type="ECO:0000313" key="7">
    <source>
        <dbReference type="EMBL" id="TMQ47080.1"/>
    </source>
</evidence>
<dbReference type="PANTHER" id="PTHR39087">
    <property type="entry name" value="UPF0104 MEMBRANE PROTEIN MJ1595"/>
    <property type="match status" value="1"/>
</dbReference>
<feature type="transmembrane region" description="Helical" evidence="6">
    <location>
        <begin position="209"/>
        <end position="227"/>
    </location>
</feature>
<evidence type="ECO:0000256" key="1">
    <source>
        <dbReference type="ARBA" id="ARBA00004651"/>
    </source>
</evidence>
<evidence type="ECO:0000313" key="8">
    <source>
        <dbReference type="EMBL" id="TMQ56176.1"/>
    </source>
</evidence>
<dbReference type="PANTHER" id="PTHR39087:SF2">
    <property type="entry name" value="UPF0104 MEMBRANE PROTEIN MJ1595"/>
    <property type="match status" value="1"/>
</dbReference>
<keyword evidence="2" id="KW-1003">Cell membrane</keyword>
<gene>
    <name evidence="7" type="ORF">E6K71_10950</name>
    <name evidence="8" type="ORF">E6K75_08805</name>
</gene>
<dbReference type="Pfam" id="PF03706">
    <property type="entry name" value="LPG_synthase_TM"/>
    <property type="match status" value="1"/>
</dbReference>
<dbReference type="EMBL" id="VBOR01000128">
    <property type="protein sequence ID" value="TMQ47080.1"/>
    <property type="molecule type" value="Genomic_DNA"/>
</dbReference>
<dbReference type="Proteomes" id="UP000320913">
    <property type="component" value="Unassembled WGS sequence"/>
</dbReference>
<evidence type="ECO:0000256" key="3">
    <source>
        <dbReference type="ARBA" id="ARBA00022692"/>
    </source>
</evidence>
<dbReference type="AlphaFoldDB" id="A0A538SXR1"/>
<feature type="transmembrane region" description="Helical" evidence="6">
    <location>
        <begin position="290"/>
        <end position="313"/>
    </location>
</feature>
<evidence type="ECO:0000256" key="2">
    <source>
        <dbReference type="ARBA" id="ARBA00022475"/>
    </source>
</evidence>
<keyword evidence="4 6" id="KW-1133">Transmembrane helix</keyword>
<accession>A0A538SXR1</accession>
<evidence type="ECO:0000256" key="4">
    <source>
        <dbReference type="ARBA" id="ARBA00022989"/>
    </source>
</evidence>
<feature type="transmembrane region" description="Helical" evidence="6">
    <location>
        <begin position="59"/>
        <end position="82"/>
    </location>
</feature>
<sequence>MPAAHGAHDRGPGSGRVRIKPQTAARLALGAVAVVALPLFLYKFPWTLVAGVLLRADPAILWAALAVNLVSLVAKGFAWYFLLRSSAPCRWRAVQESNLLGTAMNSLSVALLGETARVQDLSAREGVPVGPVAASVVRTRATEALALACFMVLAPALLSLPPILHGLQISGGGLLLFLVAAAWSGKHIRLLEVLPRPVRRILGSITETGSPRLFALALGFALLNWVAQWATYHLVLSAFGIPVSFSASFTALIVINLSGLVQLSPGNIGVAQAAMILALLPFGVAPHEAFAAGLALQAIQIPPVLVIALLALGGREVAVAPRRHPM</sequence>
<feature type="transmembrane region" description="Helical" evidence="6">
    <location>
        <begin position="169"/>
        <end position="188"/>
    </location>
</feature>
<dbReference type="GO" id="GO:0005886">
    <property type="term" value="C:plasma membrane"/>
    <property type="evidence" value="ECO:0007669"/>
    <property type="project" value="UniProtKB-SubCell"/>
</dbReference>
<protein>
    <submittedName>
        <fullName evidence="8">Flippase-like domain-containing protein</fullName>
    </submittedName>
</protein>
<evidence type="ECO:0000256" key="6">
    <source>
        <dbReference type="SAM" id="Phobius"/>
    </source>
</evidence>
<dbReference type="InterPro" id="IPR022791">
    <property type="entry name" value="L-PG_synthase/AglD"/>
</dbReference>
<evidence type="ECO:0000313" key="9">
    <source>
        <dbReference type="Proteomes" id="UP000316292"/>
    </source>
</evidence>
<comment type="subcellular location">
    <subcellularLocation>
        <location evidence="1">Cell membrane</location>
        <topology evidence="1">Multi-pass membrane protein</topology>
    </subcellularLocation>
</comment>
<dbReference type="Proteomes" id="UP000316292">
    <property type="component" value="Unassembled WGS sequence"/>
</dbReference>
<reference evidence="9 10" key="1">
    <citation type="journal article" date="2019" name="Nat. Microbiol.">
        <title>Mediterranean grassland soil C-N compound turnover is dependent on rainfall and depth, and is mediated by genomically divergent microorganisms.</title>
        <authorList>
            <person name="Diamond S."/>
            <person name="Andeer P.F."/>
            <person name="Li Z."/>
            <person name="Crits-Christoph A."/>
            <person name="Burstein D."/>
            <person name="Anantharaman K."/>
            <person name="Lane K.R."/>
            <person name="Thomas B.C."/>
            <person name="Pan C."/>
            <person name="Northen T.R."/>
            <person name="Banfield J.F."/>
        </authorList>
    </citation>
    <scope>NUCLEOTIDE SEQUENCE [LARGE SCALE GENOMIC DNA]</scope>
    <source>
        <strain evidence="7">WS_1</strain>
        <strain evidence="8">WS_5</strain>
    </source>
</reference>
<evidence type="ECO:0000313" key="10">
    <source>
        <dbReference type="Proteomes" id="UP000320913"/>
    </source>
</evidence>
<name>A0A538SXR1_UNCEI</name>
<keyword evidence="5 6" id="KW-0472">Membrane</keyword>
<organism evidence="8 10">
    <name type="scientific">Eiseniibacteriota bacterium</name>
    <dbReference type="NCBI Taxonomy" id="2212470"/>
    <lineage>
        <taxon>Bacteria</taxon>
        <taxon>Candidatus Eiseniibacteriota</taxon>
    </lineage>
</organism>
<keyword evidence="3 6" id="KW-0812">Transmembrane</keyword>
<proteinExistence type="predicted"/>
<feature type="transmembrane region" description="Helical" evidence="6">
    <location>
        <begin position="144"/>
        <end position="163"/>
    </location>
</feature>